<sequence length="111" mass="11547">MTHLACRKGSTTAGTAAVAIILIVVDVRIIGVPISQLVVRVMLVTAAGIVITHDSELRAQALKIRAAAVVLQLAGDLDLLGLGSAAPHWLDPLMRGRARPLVANAPRTDAT</sequence>
<accession>A0A8J3Y0T1</accession>
<dbReference type="Proteomes" id="UP000605992">
    <property type="component" value="Unassembled WGS sequence"/>
</dbReference>
<keyword evidence="3" id="KW-1185">Reference proteome</keyword>
<organism evidence="2 3">
    <name type="scientific">Planotetraspora thailandica</name>
    <dbReference type="NCBI Taxonomy" id="487172"/>
    <lineage>
        <taxon>Bacteria</taxon>
        <taxon>Bacillati</taxon>
        <taxon>Actinomycetota</taxon>
        <taxon>Actinomycetes</taxon>
        <taxon>Streptosporangiales</taxon>
        <taxon>Streptosporangiaceae</taxon>
        <taxon>Planotetraspora</taxon>
    </lineage>
</organism>
<dbReference type="AlphaFoldDB" id="A0A8J3Y0T1"/>
<protein>
    <submittedName>
        <fullName evidence="2">Uncharacterized protein</fullName>
    </submittedName>
</protein>
<comment type="caution">
    <text evidence="2">The sequence shown here is derived from an EMBL/GenBank/DDBJ whole genome shotgun (WGS) entry which is preliminary data.</text>
</comment>
<evidence type="ECO:0000256" key="1">
    <source>
        <dbReference type="SAM" id="Phobius"/>
    </source>
</evidence>
<keyword evidence="1" id="KW-0472">Membrane</keyword>
<feature type="transmembrane region" description="Helical" evidence="1">
    <location>
        <begin position="12"/>
        <end position="31"/>
    </location>
</feature>
<gene>
    <name evidence="2" type="ORF">Pth03_71320</name>
</gene>
<name>A0A8J3Y0T1_9ACTN</name>
<evidence type="ECO:0000313" key="2">
    <source>
        <dbReference type="EMBL" id="GII58743.1"/>
    </source>
</evidence>
<reference evidence="2" key="1">
    <citation type="submission" date="2021-01" db="EMBL/GenBank/DDBJ databases">
        <title>Whole genome shotgun sequence of Planotetraspora thailandica NBRC 104271.</title>
        <authorList>
            <person name="Komaki H."/>
            <person name="Tamura T."/>
        </authorList>
    </citation>
    <scope>NUCLEOTIDE SEQUENCE</scope>
    <source>
        <strain evidence="2">NBRC 104271</strain>
    </source>
</reference>
<proteinExistence type="predicted"/>
<keyword evidence="1" id="KW-1133">Transmembrane helix</keyword>
<keyword evidence="1" id="KW-0812">Transmembrane</keyword>
<evidence type="ECO:0000313" key="3">
    <source>
        <dbReference type="Proteomes" id="UP000605992"/>
    </source>
</evidence>
<dbReference type="EMBL" id="BOOR01000070">
    <property type="protein sequence ID" value="GII58743.1"/>
    <property type="molecule type" value="Genomic_DNA"/>
</dbReference>